<sequence>MNQKQHKHLSAACQCGKVKFEAVGPPILTASCYCTSCQEAGRRFEEMASAPSVLDSDSGSAYILYRKDRVQCVMGQEYLEEHRLKPDSPTRRVVATCCNSAMFLDVTKGHWLSMYRNRFPTGAPPLEMRLMTKERRAGVELADDLPNYRGHSGKFMLKLIAAWIAMGLRRPEITLGKTVRGAQ</sequence>
<evidence type="ECO:0000313" key="6">
    <source>
        <dbReference type="Proteomes" id="UP000189796"/>
    </source>
</evidence>
<keyword evidence="3" id="KW-0862">Zinc</keyword>
<comment type="similarity">
    <text evidence="1">Belongs to the Gfa family.</text>
</comment>
<evidence type="ECO:0000313" key="5">
    <source>
        <dbReference type="EMBL" id="SHG34509.1"/>
    </source>
</evidence>
<accession>A0A1M5J2I5</accession>
<dbReference type="AlphaFoldDB" id="A0A1M5J2I5"/>
<dbReference type="InterPro" id="IPR006913">
    <property type="entry name" value="CENP-V/GFA"/>
</dbReference>
<dbReference type="GO" id="GO:0046872">
    <property type="term" value="F:metal ion binding"/>
    <property type="evidence" value="ECO:0007669"/>
    <property type="project" value="UniProtKB-KW"/>
</dbReference>
<feature type="domain" description="CENP-V/GFA" evidence="4">
    <location>
        <begin position="9"/>
        <end position="40"/>
    </location>
</feature>
<gene>
    <name evidence="5" type="ORF">SAMN05443248_1223</name>
</gene>
<proteinExistence type="inferred from homology"/>
<dbReference type="GO" id="GO:0016846">
    <property type="term" value="F:carbon-sulfur lyase activity"/>
    <property type="evidence" value="ECO:0007669"/>
    <property type="project" value="InterPro"/>
</dbReference>
<evidence type="ECO:0000256" key="3">
    <source>
        <dbReference type="ARBA" id="ARBA00022833"/>
    </source>
</evidence>
<name>A0A1M5J2I5_9BRAD</name>
<dbReference type="EMBL" id="LT670817">
    <property type="protein sequence ID" value="SHG34509.1"/>
    <property type="molecule type" value="Genomic_DNA"/>
</dbReference>
<dbReference type="InterPro" id="IPR011057">
    <property type="entry name" value="Mss4-like_sf"/>
</dbReference>
<evidence type="ECO:0000256" key="1">
    <source>
        <dbReference type="ARBA" id="ARBA00005495"/>
    </source>
</evidence>
<reference evidence="5 6" key="1">
    <citation type="submission" date="2016-11" db="EMBL/GenBank/DDBJ databases">
        <authorList>
            <person name="Jaros S."/>
            <person name="Januszkiewicz K."/>
            <person name="Wedrychowicz H."/>
        </authorList>
    </citation>
    <scope>NUCLEOTIDE SEQUENCE [LARGE SCALE GENOMIC DNA]</scope>
    <source>
        <strain evidence="5 6">GAS138</strain>
    </source>
</reference>
<dbReference type="SUPFAM" id="SSF51316">
    <property type="entry name" value="Mss4-like"/>
    <property type="match status" value="1"/>
</dbReference>
<dbReference type="Proteomes" id="UP000189796">
    <property type="component" value="Chromosome I"/>
</dbReference>
<dbReference type="RefSeq" id="WP_197689274.1">
    <property type="nucleotide sequence ID" value="NZ_LT670817.1"/>
</dbReference>
<dbReference type="Gene3D" id="3.90.1590.10">
    <property type="entry name" value="glutathione-dependent formaldehyde- activating enzyme (gfa)"/>
    <property type="match status" value="1"/>
</dbReference>
<dbReference type="Pfam" id="PF04828">
    <property type="entry name" value="GFA"/>
    <property type="match status" value="1"/>
</dbReference>
<dbReference type="PROSITE" id="PS51257">
    <property type="entry name" value="PROKAR_LIPOPROTEIN"/>
    <property type="match status" value="1"/>
</dbReference>
<keyword evidence="2" id="KW-0479">Metal-binding</keyword>
<organism evidence="5 6">
    <name type="scientific">Bradyrhizobium erythrophlei</name>
    <dbReference type="NCBI Taxonomy" id="1437360"/>
    <lineage>
        <taxon>Bacteria</taxon>
        <taxon>Pseudomonadati</taxon>
        <taxon>Pseudomonadota</taxon>
        <taxon>Alphaproteobacteria</taxon>
        <taxon>Hyphomicrobiales</taxon>
        <taxon>Nitrobacteraceae</taxon>
        <taxon>Bradyrhizobium</taxon>
    </lineage>
</organism>
<protein>
    <submittedName>
        <fullName evidence="5">Uncharacterized conserved protein</fullName>
    </submittedName>
</protein>
<evidence type="ECO:0000259" key="4">
    <source>
        <dbReference type="Pfam" id="PF04828"/>
    </source>
</evidence>
<evidence type="ECO:0000256" key="2">
    <source>
        <dbReference type="ARBA" id="ARBA00022723"/>
    </source>
</evidence>